<dbReference type="GO" id="GO:0005739">
    <property type="term" value="C:mitochondrion"/>
    <property type="evidence" value="ECO:0007669"/>
    <property type="project" value="TreeGrafter"/>
</dbReference>
<dbReference type="GO" id="GO:0010506">
    <property type="term" value="P:regulation of autophagy"/>
    <property type="evidence" value="ECO:0007669"/>
    <property type="project" value="TreeGrafter"/>
</dbReference>
<evidence type="ECO:0000313" key="3">
    <source>
        <dbReference type="Proteomes" id="UP001356427"/>
    </source>
</evidence>
<sequence length="249" mass="27975">MRPMSKPVSQKRRLQLPTIREGYEDLVRDMNHMNQTNQSNTLHSAQPTTHPGPCPHTLSSEDYLLSICHLAHPTSFHTNDIINPRKQDSLHQRSRLPQLAVQDENSPKATAFCHREKAHGKERPGMYSDFITVCGGQGKDSNCNEPAFGCLGASDPLEFLYPRSCPSDLPFDLQQQRKSSCPGFSNTATPDCGPSPSDLTTQPPHRYTPTQSWTRRPVSVCSPKSVQTQRSCDSEWTFLRQSRYIVIIG</sequence>
<comment type="caution">
    <text evidence="2">The sequence shown here is derived from an EMBL/GenBank/DDBJ whole genome shotgun (WGS) entry which is preliminary data.</text>
</comment>
<evidence type="ECO:0000256" key="1">
    <source>
        <dbReference type="SAM" id="MobiDB-lite"/>
    </source>
</evidence>
<dbReference type="InterPro" id="IPR020133">
    <property type="entry name" value="DEPP"/>
</dbReference>
<proteinExistence type="predicted"/>
<feature type="region of interest" description="Disordered" evidence="1">
    <location>
        <begin position="176"/>
        <end position="213"/>
    </location>
</feature>
<organism evidence="2 3">
    <name type="scientific">Coregonus suidteri</name>
    <dbReference type="NCBI Taxonomy" id="861788"/>
    <lineage>
        <taxon>Eukaryota</taxon>
        <taxon>Metazoa</taxon>
        <taxon>Chordata</taxon>
        <taxon>Craniata</taxon>
        <taxon>Vertebrata</taxon>
        <taxon>Euteleostomi</taxon>
        <taxon>Actinopterygii</taxon>
        <taxon>Neopterygii</taxon>
        <taxon>Teleostei</taxon>
        <taxon>Protacanthopterygii</taxon>
        <taxon>Salmoniformes</taxon>
        <taxon>Salmonidae</taxon>
        <taxon>Coregoninae</taxon>
        <taxon>Coregonus</taxon>
    </lineage>
</organism>
<gene>
    <name evidence="2" type="ORF">J4Q44_G00313470</name>
</gene>
<dbReference type="AlphaFoldDB" id="A0AAN8KT45"/>
<name>A0AAN8KT45_9TELE</name>
<dbReference type="PANTHER" id="PTHR15426:SF6">
    <property type="entry name" value="PROTEIN DEPP1"/>
    <property type="match status" value="1"/>
</dbReference>
<reference evidence="2 3" key="1">
    <citation type="submission" date="2021-04" db="EMBL/GenBank/DDBJ databases">
        <authorList>
            <person name="De Guttry C."/>
            <person name="Zahm M."/>
            <person name="Klopp C."/>
            <person name="Cabau C."/>
            <person name="Louis A."/>
            <person name="Berthelot C."/>
            <person name="Parey E."/>
            <person name="Roest Crollius H."/>
            <person name="Montfort J."/>
            <person name="Robinson-Rechavi M."/>
            <person name="Bucao C."/>
            <person name="Bouchez O."/>
            <person name="Gislard M."/>
            <person name="Lluch J."/>
            <person name="Milhes M."/>
            <person name="Lampietro C."/>
            <person name="Lopez Roques C."/>
            <person name="Donnadieu C."/>
            <person name="Braasch I."/>
            <person name="Desvignes T."/>
            <person name="Postlethwait J."/>
            <person name="Bobe J."/>
            <person name="Wedekind C."/>
            <person name="Guiguen Y."/>
        </authorList>
    </citation>
    <scope>NUCLEOTIDE SEQUENCE [LARGE SCALE GENOMIC DNA]</scope>
    <source>
        <strain evidence="2">Cs_M1</strain>
        <tissue evidence="2">Blood</tissue>
    </source>
</reference>
<accession>A0AAN8KT45</accession>
<feature type="compositionally biased region" description="Polar residues" evidence="1">
    <location>
        <begin position="197"/>
        <end position="213"/>
    </location>
</feature>
<evidence type="ECO:0000313" key="2">
    <source>
        <dbReference type="EMBL" id="KAK6298292.1"/>
    </source>
</evidence>
<protein>
    <submittedName>
        <fullName evidence="2">Uncharacterized protein</fullName>
    </submittedName>
</protein>
<dbReference type="PANTHER" id="PTHR15426">
    <property type="entry name" value="PROTEIN DEPP1"/>
    <property type="match status" value="1"/>
</dbReference>
<dbReference type="Proteomes" id="UP001356427">
    <property type="component" value="Unassembled WGS sequence"/>
</dbReference>
<feature type="compositionally biased region" description="Polar residues" evidence="1">
    <location>
        <begin position="176"/>
        <end position="189"/>
    </location>
</feature>
<keyword evidence="3" id="KW-1185">Reference proteome</keyword>
<dbReference type="EMBL" id="JAGTTL010000030">
    <property type="protein sequence ID" value="KAK6298292.1"/>
    <property type="molecule type" value="Genomic_DNA"/>
</dbReference>